<name>A0A1L7XNT8_9HELO</name>
<gene>
    <name evidence="1" type="ORF">PAC_16593</name>
</gene>
<reference evidence="1 2" key="1">
    <citation type="submission" date="2016-03" db="EMBL/GenBank/DDBJ databases">
        <authorList>
            <person name="Ploux O."/>
        </authorList>
    </citation>
    <scope>NUCLEOTIDE SEQUENCE [LARGE SCALE GENOMIC DNA]</scope>
    <source>
        <strain evidence="1 2">UAMH 11012</strain>
    </source>
</reference>
<proteinExistence type="predicted"/>
<keyword evidence="2" id="KW-1185">Reference proteome</keyword>
<accession>A0A1L7XNT8</accession>
<dbReference type="AlphaFoldDB" id="A0A1L7XNT8"/>
<evidence type="ECO:0000313" key="2">
    <source>
        <dbReference type="Proteomes" id="UP000184330"/>
    </source>
</evidence>
<evidence type="ECO:0000313" key="1">
    <source>
        <dbReference type="EMBL" id="CZR66692.1"/>
    </source>
</evidence>
<organism evidence="1 2">
    <name type="scientific">Phialocephala subalpina</name>
    <dbReference type="NCBI Taxonomy" id="576137"/>
    <lineage>
        <taxon>Eukaryota</taxon>
        <taxon>Fungi</taxon>
        <taxon>Dikarya</taxon>
        <taxon>Ascomycota</taxon>
        <taxon>Pezizomycotina</taxon>
        <taxon>Leotiomycetes</taxon>
        <taxon>Helotiales</taxon>
        <taxon>Mollisiaceae</taxon>
        <taxon>Phialocephala</taxon>
        <taxon>Phialocephala fortinii species complex</taxon>
    </lineage>
</organism>
<dbReference type="EMBL" id="FJOG01000039">
    <property type="protein sequence ID" value="CZR66692.1"/>
    <property type="molecule type" value="Genomic_DNA"/>
</dbReference>
<sequence>MSAQPPNNSLYIVLYQNFFISLHNNKLGLMQIINPRCTAIYLEVDPSPLATSTISRSVHTDPSLPPKDKIAMQWDFKLKHPVTGKERKLHLGTASWEKMNHCAKFEI</sequence>
<protein>
    <submittedName>
        <fullName evidence="1">Uncharacterized protein</fullName>
    </submittedName>
</protein>
<dbReference type="Proteomes" id="UP000184330">
    <property type="component" value="Unassembled WGS sequence"/>
</dbReference>